<feature type="region of interest" description="Disordered" evidence="1">
    <location>
        <begin position="1"/>
        <end position="85"/>
    </location>
</feature>
<protein>
    <submittedName>
        <fullName evidence="2">Uncharacterized protein</fullName>
    </submittedName>
</protein>
<sequence>MTGVPRAAASPLMPQAECGALRSSNSNGTRGALPPRTKSLWSQPSRPGRRASSAGAGRPRPRVAASRLWPLPPPQYHRGPNAAADSSLASAPLRAFVGFGAQSPPTRLPYLAATPGCRARRLQARPGPKQPLSPAAPAGPLVACPTAQHCPRVLPTPPILWDALTGGGPGIAM</sequence>
<comment type="caution">
    <text evidence="2">The sequence shown here is derived from an EMBL/GenBank/DDBJ whole genome shotgun (WGS) entry which is preliminary data.</text>
</comment>
<proteinExistence type="predicted"/>
<name>A0AAV7MCH5_PLEWA</name>
<dbReference type="AlphaFoldDB" id="A0AAV7MCH5"/>
<evidence type="ECO:0000313" key="3">
    <source>
        <dbReference type="Proteomes" id="UP001066276"/>
    </source>
</evidence>
<feature type="compositionally biased region" description="Low complexity" evidence="1">
    <location>
        <begin position="44"/>
        <end position="67"/>
    </location>
</feature>
<gene>
    <name evidence="2" type="ORF">NDU88_005944</name>
</gene>
<evidence type="ECO:0000256" key="1">
    <source>
        <dbReference type="SAM" id="MobiDB-lite"/>
    </source>
</evidence>
<reference evidence="2" key="1">
    <citation type="journal article" date="2022" name="bioRxiv">
        <title>Sequencing and chromosome-scale assembly of the giantPleurodeles waltlgenome.</title>
        <authorList>
            <person name="Brown T."/>
            <person name="Elewa A."/>
            <person name="Iarovenko S."/>
            <person name="Subramanian E."/>
            <person name="Araus A.J."/>
            <person name="Petzold A."/>
            <person name="Susuki M."/>
            <person name="Suzuki K.-i.T."/>
            <person name="Hayashi T."/>
            <person name="Toyoda A."/>
            <person name="Oliveira C."/>
            <person name="Osipova E."/>
            <person name="Leigh N.D."/>
            <person name="Simon A."/>
            <person name="Yun M.H."/>
        </authorList>
    </citation>
    <scope>NUCLEOTIDE SEQUENCE</scope>
    <source>
        <strain evidence="2">20211129_DDA</strain>
        <tissue evidence="2">Liver</tissue>
    </source>
</reference>
<keyword evidence="3" id="KW-1185">Reference proteome</keyword>
<dbReference type="Proteomes" id="UP001066276">
    <property type="component" value="Chromosome 10"/>
</dbReference>
<dbReference type="EMBL" id="JANPWB010000014">
    <property type="protein sequence ID" value="KAJ1100869.1"/>
    <property type="molecule type" value="Genomic_DNA"/>
</dbReference>
<evidence type="ECO:0000313" key="2">
    <source>
        <dbReference type="EMBL" id="KAJ1100869.1"/>
    </source>
</evidence>
<accession>A0AAV7MCH5</accession>
<organism evidence="2 3">
    <name type="scientific">Pleurodeles waltl</name>
    <name type="common">Iberian ribbed newt</name>
    <dbReference type="NCBI Taxonomy" id="8319"/>
    <lineage>
        <taxon>Eukaryota</taxon>
        <taxon>Metazoa</taxon>
        <taxon>Chordata</taxon>
        <taxon>Craniata</taxon>
        <taxon>Vertebrata</taxon>
        <taxon>Euteleostomi</taxon>
        <taxon>Amphibia</taxon>
        <taxon>Batrachia</taxon>
        <taxon>Caudata</taxon>
        <taxon>Salamandroidea</taxon>
        <taxon>Salamandridae</taxon>
        <taxon>Pleurodelinae</taxon>
        <taxon>Pleurodeles</taxon>
    </lineage>
</organism>